<keyword evidence="1" id="KW-0812">Transmembrane</keyword>
<feature type="transmembrane region" description="Helical" evidence="1">
    <location>
        <begin position="236"/>
        <end position="258"/>
    </location>
</feature>
<dbReference type="PATRIC" id="fig|476272.21.peg.651"/>
<evidence type="ECO:0008006" key="4">
    <source>
        <dbReference type="Google" id="ProtNLM"/>
    </source>
</evidence>
<gene>
    <name evidence="2" type="ORF">RUMHYD_02515</name>
</gene>
<evidence type="ECO:0000313" key="3">
    <source>
        <dbReference type="Proteomes" id="UP000003100"/>
    </source>
</evidence>
<protein>
    <recommendedName>
        <fullName evidence="4">ABC-type transport system involved in multi-copper enzyme maturation, permease component</fullName>
    </recommendedName>
</protein>
<name>C0CNS2_BLAHS</name>
<dbReference type="eggNOG" id="COG1277">
    <property type="taxonomic scope" value="Bacteria"/>
</dbReference>
<reference evidence="2 3" key="1">
    <citation type="submission" date="2009-01" db="EMBL/GenBank/DDBJ databases">
        <authorList>
            <person name="Fulton L."/>
            <person name="Clifton S."/>
            <person name="Fulton B."/>
            <person name="Xu J."/>
            <person name="Minx P."/>
            <person name="Pepin K.H."/>
            <person name="Johnson M."/>
            <person name="Bhonagiri V."/>
            <person name="Nash W.E."/>
            <person name="Mardis E.R."/>
            <person name="Wilson R.K."/>
        </authorList>
    </citation>
    <scope>NUCLEOTIDE SEQUENCE [LARGE SCALE GENOMIC DNA]</scope>
    <source>
        <strain evidence="3">DSM 10507 / JCM 14656 / S5a33</strain>
    </source>
</reference>
<feature type="transmembrane region" description="Helical" evidence="1">
    <location>
        <begin position="295"/>
        <end position="316"/>
    </location>
</feature>
<feature type="transmembrane region" description="Helical" evidence="1">
    <location>
        <begin position="382"/>
        <end position="403"/>
    </location>
</feature>
<keyword evidence="3" id="KW-1185">Reference proteome</keyword>
<feature type="transmembrane region" description="Helical" evidence="1">
    <location>
        <begin position="197"/>
        <end position="215"/>
    </location>
</feature>
<keyword evidence="1" id="KW-1133">Transmembrane helix</keyword>
<proteinExistence type="predicted"/>
<dbReference type="AlphaFoldDB" id="C0CNS2"/>
<sequence length="412" mass="46502">MRLFMLEMKRLVKTRRTLILVFIALVFSVIMAYLPVSFESINRPGEDGSIVELDGLEALQFKKNYYRKTNGEVTPEKVAEALRIYQSYVREYGTLDEVPLDLYVENILAVRPVLQGLSEAFADPKTGIGTDLMKINPDEVEESYYEKCRNHLNDIMNLEQKKYPAARQYAADKYSKVEVPFQLYTGVSRDAFDYTELYILVLMVLCTAIAAPIFANEYQTGSDNIFRCAKYGRMRFAVVRITASCCIFIAVFILGMAIHLTILNLAFGTECLKTSMQMLFSIINLPNMNLGQLQLTLAVCGGISLIASMSCALFLSAKCKDSLTALLISFVVLFLPIFAYFGLGGSTWLSTILPSAGIGMQNSFLYQFVDFQFLHLGKLSLWTPYVIFISAVIEIPAFLILAVRTYCRRQRL</sequence>
<keyword evidence="1" id="KW-0472">Membrane</keyword>
<dbReference type="GeneID" id="86823062"/>
<evidence type="ECO:0000313" key="2">
    <source>
        <dbReference type="EMBL" id="EEG48577.1"/>
    </source>
</evidence>
<reference evidence="2 3" key="2">
    <citation type="submission" date="2009-02" db="EMBL/GenBank/DDBJ databases">
        <title>Draft genome sequence of Blautia hydrogenotrophica DSM 10507 (Ruminococcus hydrogenotrophicus DSM 10507).</title>
        <authorList>
            <person name="Sudarsanam P."/>
            <person name="Ley R."/>
            <person name="Guruge J."/>
            <person name="Turnbaugh P.J."/>
            <person name="Mahowald M."/>
            <person name="Liep D."/>
            <person name="Gordon J."/>
        </authorList>
    </citation>
    <scope>NUCLEOTIDE SEQUENCE [LARGE SCALE GENOMIC DNA]</scope>
    <source>
        <strain evidence="3">DSM 10507 / JCM 14656 / S5a33</strain>
    </source>
</reference>
<feature type="transmembrane region" description="Helical" evidence="1">
    <location>
        <begin position="323"/>
        <end position="343"/>
    </location>
</feature>
<dbReference type="RefSeq" id="WP_005949961.1">
    <property type="nucleotide sequence ID" value="NZ_CP136423.1"/>
</dbReference>
<dbReference type="Proteomes" id="UP000003100">
    <property type="component" value="Unassembled WGS sequence"/>
</dbReference>
<dbReference type="EMBL" id="ACBZ01000137">
    <property type="protein sequence ID" value="EEG48577.1"/>
    <property type="molecule type" value="Genomic_DNA"/>
</dbReference>
<evidence type="ECO:0000256" key="1">
    <source>
        <dbReference type="SAM" id="Phobius"/>
    </source>
</evidence>
<comment type="caution">
    <text evidence="2">The sequence shown here is derived from an EMBL/GenBank/DDBJ whole genome shotgun (WGS) entry which is preliminary data.</text>
</comment>
<accession>C0CNS2</accession>
<dbReference type="HOGENOM" id="CLU_052940_1_0_9"/>
<organism evidence="2 3">
    <name type="scientific">Blautia hydrogenotrophica (strain DSM 10507 / JCM 14656 / S5a33)</name>
    <name type="common">Ruminococcus hydrogenotrophicus</name>
    <dbReference type="NCBI Taxonomy" id="476272"/>
    <lineage>
        <taxon>Bacteria</taxon>
        <taxon>Bacillati</taxon>
        <taxon>Bacillota</taxon>
        <taxon>Clostridia</taxon>
        <taxon>Lachnospirales</taxon>
        <taxon>Lachnospiraceae</taxon>
        <taxon>Blautia</taxon>
    </lineage>
</organism>